<feature type="chain" id="PRO_5037759926" evidence="3">
    <location>
        <begin position="22"/>
        <end position="211"/>
    </location>
</feature>
<protein>
    <submittedName>
        <fullName evidence="5">Uncharacterized protein</fullName>
    </submittedName>
</protein>
<evidence type="ECO:0000313" key="4">
    <source>
        <dbReference type="Proteomes" id="UP000887578"/>
    </source>
</evidence>
<accession>A0A914QJ03</accession>
<sequence length="211" mass="23864">MKSSINFRGLFLIFIIVAVECNEIVKVAGQSYVKHKPVKVNVLNEKLIRSKYFELELKQFLAPIPQSLIDIKNANISTTLIHFANVTKLEVDNNIKAAYYEYFGSKGSAVTRSKRMVPVLPVVVGVIGVLTVIELAVMILEAHIIKDLKGELNDAKNNLMEAMKTVNELNQDVVELEYVTGMKFDLSSFYKNVEKITINFMKLLIKKKPRS</sequence>
<dbReference type="WBParaSite" id="PDA_v2.g3164.t1">
    <property type="protein sequence ID" value="PDA_v2.g3164.t1"/>
    <property type="gene ID" value="PDA_v2.g3164"/>
</dbReference>
<proteinExistence type="predicted"/>
<name>A0A914QJ03_9BILA</name>
<dbReference type="AlphaFoldDB" id="A0A914QJ03"/>
<dbReference type="Proteomes" id="UP000887578">
    <property type="component" value="Unplaced"/>
</dbReference>
<evidence type="ECO:0000256" key="1">
    <source>
        <dbReference type="SAM" id="Coils"/>
    </source>
</evidence>
<reference evidence="5" key="1">
    <citation type="submission" date="2022-11" db="UniProtKB">
        <authorList>
            <consortium name="WormBaseParasite"/>
        </authorList>
    </citation>
    <scope>IDENTIFICATION</scope>
</reference>
<keyword evidence="4" id="KW-1185">Reference proteome</keyword>
<keyword evidence="3" id="KW-0732">Signal</keyword>
<keyword evidence="1" id="KW-0175">Coiled coil</keyword>
<keyword evidence="2" id="KW-1133">Transmembrane helix</keyword>
<keyword evidence="2" id="KW-0472">Membrane</keyword>
<evidence type="ECO:0000256" key="3">
    <source>
        <dbReference type="SAM" id="SignalP"/>
    </source>
</evidence>
<keyword evidence="2" id="KW-0812">Transmembrane</keyword>
<organism evidence="4 5">
    <name type="scientific">Panagrolaimus davidi</name>
    <dbReference type="NCBI Taxonomy" id="227884"/>
    <lineage>
        <taxon>Eukaryota</taxon>
        <taxon>Metazoa</taxon>
        <taxon>Ecdysozoa</taxon>
        <taxon>Nematoda</taxon>
        <taxon>Chromadorea</taxon>
        <taxon>Rhabditida</taxon>
        <taxon>Tylenchina</taxon>
        <taxon>Panagrolaimomorpha</taxon>
        <taxon>Panagrolaimoidea</taxon>
        <taxon>Panagrolaimidae</taxon>
        <taxon>Panagrolaimus</taxon>
    </lineage>
</organism>
<evidence type="ECO:0000256" key="2">
    <source>
        <dbReference type="SAM" id="Phobius"/>
    </source>
</evidence>
<evidence type="ECO:0000313" key="5">
    <source>
        <dbReference type="WBParaSite" id="PDA_v2.g3164.t1"/>
    </source>
</evidence>
<feature type="coiled-coil region" evidence="1">
    <location>
        <begin position="145"/>
        <end position="172"/>
    </location>
</feature>
<feature type="signal peptide" evidence="3">
    <location>
        <begin position="1"/>
        <end position="21"/>
    </location>
</feature>
<feature type="transmembrane region" description="Helical" evidence="2">
    <location>
        <begin position="119"/>
        <end position="140"/>
    </location>
</feature>